<evidence type="ECO:0000256" key="6">
    <source>
        <dbReference type="ARBA" id="ARBA00023277"/>
    </source>
</evidence>
<dbReference type="EMBL" id="JANSLM010000005">
    <property type="protein sequence ID" value="MDT8839043.1"/>
    <property type="molecule type" value="Genomic_DNA"/>
</dbReference>
<evidence type="ECO:0000256" key="4">
    <source>
        <dbReference type="ARBA" id="ARBA00022777"/>
    </source>
</evidence>
<dbReference type="SUPFAM" id="SSF142764">
    <property type="entry name" value="YgbK-like"/>
    <property type="match status" value="1"/>
</dbReference>
<keyword evidence="3" id="KW-0547">Nucleotide-binding</keyword>
<dbReference type="InterPro" id="IPR037051">
    <property type="entry name" value="4-carb_acid_sugar_kinase_N_sf"/>
</dbReference>
<dbReference type="InterPro" id="IPR042213">
    <property type="entry name" value="NBD_C_sf"/>
</dbReference>
<comment type="caution">
    <text evidence="15">The sequence shown here is derived from an EMBL/GenBank/DDBJ whole genome shotgun (WGS) entry which is preliminary data.</text>
</comment>
<evidence type="ECO:0000256" key="2">
    <source>
        <dbReference type="ARBA" id="ARBA00022679"/>
    </source>
</evidence>
<dbReference type="NCBIfam" id="NF043035">
    <property type="entry name" value="OxoTetrKin"/>
    <property type="match status" value="1"/>
</dbReference>
<comment type="similarity">
    <text evidence="1">Belongs to the four-carbon acid sugar kinase family.</text>
</comment>
<name>A0AAP5Q8J2_9BURK</name>
<evidence type="ECO:0000256" key="7">
    <source>
        <dbReference type="ARBA" id="ARBA00035898"/>
    </source>
</evidence>
<evidence type="ECO:0000256" key="10">
    <source>
        <dbReference type="ARBA" id="ARBA00039095"/>
    </source>
</evidence>
<protein>
    <recommendedName>
        <fullName evidence="11">3-oxo-tetronate kinase</fullName>
        <ecNumber evidence="10">2.7.1.217</ecNumber>
    </recommendedName>
    <alternativeName>
        <fullName evidence="12">3-dehydrotetronate 4-kinase</fullName>
    </alternativeName>
</protein>
<comment type="catalytic activity">
    <reaction evidence="8">
        <text>3-dehydro-D-erythronate + ATP = 3-dehydro-4-O-phospho-D-erythronate + ADP + H(+)</text>
        <dbReference type="Rhea" id="RHEA:52556"/>
        <dbReference type="ChEBI" id="CHEBI:15378"/>
        <dbReference type="ChEBI" id="CHEBI:30616"/>
        <dbReference type="ChEBI" id="CHEBI:57958"/>
        <dbReference type="ChEBI" id="CHEBI:136593"/>
        <dbReference type="ChEBI" id="CHEBI:456216"/>
        <dbReference type="EC" id="2.7.1.217"/>
    </reaction>
</comment>
<dbReference type="GO" id="GO:0005524">
    <property type="term" value="F:ATP binding"/>
    <property type="evidence" value="ECO:0007669"/>
    <property type="project" value="UniProtKB-KW"/>
</dbReference>
<dbReference type="EC" id="2.7.1.217" evidence="10"/>
<evidence type="ECO:0000313" key="15">
    <source>
        <dbReference type="EMBL" id="MDT8839043.1"/>
    </source>
</evidence>
<evidence type="ECO:0000256" key="12">
    <source>
        <dbReference type="ARBA" id="ARBA00041377"/>
    </source>
</evidence>
<feature type="domain" description="Four-carbon acid sugar kinase nucleotide binding" evidence="14">
    <location>
        <begin position="267"/>
        <end position="424"/>
    </location>
</feature>
<dbReference type="AlphaFoldDB" id="A0AAP5Q8J2"/>
<proteinExistence type="inferred from homology"/>
<dbReference type="GO" id="GO:0016301">
    <property type="term" value="F:kinase activity"/>
    <property type="evidence" value="ECO:0007669"/>
    <property type="project" value="UniProtKB-KW"/>
</dbReference>
<evidence type="ECO:0000259" key="13">
    <source>
        <dbReference type="Pfam" id="PF07005"/>
    </source>
</evidence>
<dbReference type="InterPro" id="IPR010737">
    <property type="entry name" value="4-carb_acid_sugar_kinase_N"/>
</dbReference>
<evidence type="ECO:0000256" key="3">
    <source>
        <dbReference type="ARBA" id="ARBA00022741"/>
    </source>
</evidence>
<keyword evidence="6" id="KW-0119">Carbohydrate metabolism</keyword>
<dbReference type="RefSeq" id="WP_106352372.1">
    <property type="nucleotide sequence ID" value="NZ_CP099625.1"/>
</dbReference>
<dbReference type="Pfam" id="PF17042">
    <property type="entry name" value="NBD_C"/>
    <property type="match status" value="1"/>
</dbReference>
<comment type="catalytic activity">
    <reaction evidence="7">
        <text>3-dehydro-L-erythronate + ATP = 3-dehydro-4-O-phospho-L-erythronate + ADP + H(+)</text>
        <dbReference type="Rhea" id="RHEA:52552"/>
        <dbReference type="ChEBI" id="CHEBI:15378"/>
        <dbReference type="ChEBI" id="CHEBI:30616"/>
        <dbReference type="ChEBI" id="CHEBI:136592"/>
        <dbReference type="ChEBI" id="CHEBI:136670"/>
        <dbReference type="ChEBI" id="CHEBI:456216"/>
        <dbReference type="EC" id="2.7.1.217"/>
    </reaction>
</comment>
<evidence type="ECO:0000256" key="8">
    <source>
        <dbReference type="ARBA" id="ARBA00036346"/>
    </source>
</evidence>
<sequence>MTTSPRRALLGCIADDFTGATDLANMLVRGGMRTVQSIGVPASNDVVEADALVVALKSRTIATTDAVAQSLAALDWLREQGCRQFFFKYCSTFDSTDAGNIGPVTDALLDTLSSESGATAFTIACPAFPENGRTIYRGYLFVGDALLNEAGMENHPLTPMRDANLVRVLQRQTGSKVGLVRYDTVAKGVSAIRECFDALRSDGVRMVIADAVSDADLHVLGEACADLTLITGGSGIALGLPGNFRRAGLLAERGDAAQLPSVEGLSAVLAGSASKATNAQVAAWRERRPAFRIDPLAAARGEAVVDQALAFAQPYLDKDEPVLIYATATPDEVRAVQRELGVNEAGHLVESTLASIARGLRERGVRKFVVAGGETSGAVVQALDVRTLRIGAQIDPGVPATATTDAEPLALALKSGNFGTVDFFEKALRHLDGATP</sequence>
<accession>A0AAP5Q8J2</accession>
<dbReference type="InterPro" id="IPR031475">
    <property type="entry name" value="NBD_C"/>
</dbReference>
<evidence type="ECO:0000313" key="16">
    <source>
        <dbReference type="Proteomes" id="UP001246473"/>
    </source>
</evidence>
<reference evidence="15" key="1">
    <citation type="submission" date="2022-08" db="EMBL/GenBank/DDBJ databases">
        <authorList>
            <person name="Kim S.-J."/>
        </authorList>
    </citation>
    <scope>NUCLEOTIDE SEQUENCE</scope>
    <source>
        <strain evidence="15">KJ</strain>
    </source>
</reference>
<keyword evidence="5" id="KW-0067">ATP-binding</keyword>
<evidence type="ECO:0000256" key="9">
    <source>
        <dbReference type="ARBA" id="ARBA00037335"/>
    </source>
</evidence>
<dbReference type="Gene3D" id="3.40.50.10840">
    <property type="entry name" value="Putative sugar-binding, N-terminal domain"/>
    <property type="match status" value="1"/>
</dbReference>
<dbReference type="InterPro" id="IPR050007">
    <property type="entry name" value="OtnK"/>
</dbReference>
<evidence type="ECO:0000256" key="5">
    <source>
        <dbReference type="ARBA" id="ARBA00022840"/>
    </source>
</evidence>
<evidence type="ECO:0000259" key="14">
    <source>
        <dbReference type="Pfam" id="PF17042"/>
    </source>
</evidence>
<comment type="function">
    <text evidence="9">Catalyzes the ATP-dependent phosphorylation of 3-oxo-tetronate to 3-oxo-tetronate 4-phosphate.</text>
</comment>
<feature type="domain" description="Four-carbon acid sugar kinase N-terminal" evidence="13">
    <location>
        <begin position="10"/>
        <end position="239"/>
    </location>
</feature>
<organism evidence="15 16">
    <name type="scientific">Paraburkholderia fungorum</name>
    <dbReference type="NCBI Taxonomy" id="134537"/>
    <lineage>
        <taxon>Bacteria</taxon>
        <taxon>Pseudomonadati</taxon>
        <taxon>Pseudomonadota</taxon>
        <taxon>Betaproteobacteria</taxon>
        <taxon>Burkholderiales</taxon>
        <taxon>Burkholderiaceae</taxon>
        <taxon>Paraburkholderia</taxon>
    </lineage>
</organism>
<gene>
    <name evidence="15" type="ORF">ParKJ_16620</name>
</gene>
<dbReference type="Pfam" id="PF07005">
    <property type="entry name" value="SBD_N"/>
    <property type="match status" value="1"/>
</dbReference>
<evidence type="ECO:0000256" key="1">
    <source>
        <dbReference type="ARBA" id="ARBA00005715"/>
    </source>
</evidence>
<keyword evidence="2" id="KW-0808">Transferase</keyword>
<evidence type="ECO:0000256" key="11">
    <source>
        <dbReference type="ARBA" id="ARBA00039461"/>
    </source>
</evidence>
<keyword evidence="4 15" id="KW-0418">Kinase</keyword>
<dbReference type="Gene3D" id="3.40.980.20">
    <property type="entry name" value="Four-carbon acid sugar kinase, nucleotide binding domain"/>
    <property type="match status" value="1"/>
</dbReference>
<dbReference type="Proteomes" id="UP001246473">
    <property type="component" value="Unassembled WGS sequence"/>
</dbReference>